<dbReference type="Gene3D" id="3.10.350.10">
    <property type="entry name" value="LysM domain"/>
    <property type="match status" value="3"/>
</dbReference>
<dbReference type="InterPro" id="IPR018392">
    <property type="entry name" value="LysM"/>
</dbReference>
<dbReference type="RefSeq" id="WP_112785006.1">
    <property type="nucleotide sequence ID" value="NZ_CP030041.1"/>
</dbReference>
<feature type="domain" description="LysM" evidence="2">
    <location>
        <begin position="105"/>
        <end position="148"/>
    </location>
</feature>
<sequence length="406" mass="44205">MSFIVSMDSLIKKLSLAIFIFLTGVGGAFATGAAQDSVGMEKIGGKTYIIHEVTAKETLFAISRRYETPVGDIIKNNDELKQGLKIGQRIKVPYTPKTEIPEGAVLHKVAPGETLFSVAQKYGVAVTDVKAWNDLKGDDLSVGQGLIIQGAKPKETPKREAPELRGNPTEVKPSMSEPTPEVAKKEVVIEEKSQKEKTPKKVEEVSAPVTETERIEEVTDDEGTGWITHTVKDGETLYSISKKYDANMGDLINWNVLSSNNLREGQKLKVGRKEGAVNNPSPSSTSPDVPDQKEVKGASEQAAASTAAVKKASNESTAYKNIKESGQAEVIEGTGNHKKYLVLHKTAPVGTIMRIRNEENDVTIFARVVGKLPDTGDNDELLIKVSQAAFDQLRAVNNRFRVEVSY</sequence>
<dbReference type="InterPro" id="IPR036908">
    <property type="entry name" value="RlpA-like_sf"/>
</dbReference>
<feature type="compositionally biased region" description="Basic and acidic residues" evidence="1">
    <location>
        <begin position="152"/>
        <end position="163"/>
    </location>
</feature>
<dbReference type="InterPro" id="IPR036779">
    <property type="entry name" value="LysM_dom_sf"/>
</dbReference>
<dbReference type="PANTHER" id="PTHR33734:SF22">
    <property type="entry name" value="MEMBRANE-BOUND LYTIC MUREIN TRANSGLYCOSYLASE D"/>
    <property type="match status" value="1"/>
</dbReference>
<evidence type="ECO:0000256" key="1">
    <source>
        <dbReference type="SAM" id="MobiDB-lite"/>
    </source>
</evidence>
<keyword evidence="4" id="KW-1185">Reference proteome</keyword>
<evidence type="ECO:0000313" key="4">
    <source>
        <dbReference type="Proteomes" id="UP000248688"/>
    </source>
</evidence>
<dbReference type="EMBL" id="CP030041">
    <property type="protein sequence ID" value="AWW31631.1"/>
    <property type="molecule type" value="Genomic_DNA"/>
</dbReference>
<gene>
    <name evidence="3" type="ORF">DN752_16695</name>
</gene>
<dbReference type="Pfam" id="PF01476">
    <property type="entry name" value="LysM"/>
    <property type="match status" value="3"/>
</dbReference>
<accession>A0A2Z4IKJ4</accession>
<proteinExistence type="predicted"/>
<feature type="compositionally biased region" description="Low complexity" evidence="1">
    <location>
        <begin position="298"/>
        <end position="311"/>
    </location>
</feature>
<reference evidence="3 4" key="1">
    <citation type="submission" date="2018-06" db="EMBL/GenBank/DDBJ databases">
        <title>Echinicola strongylocentroti sp. nov., isolated from a sea urchin Strongylocentrotus intermedius.</title>
        <authorList>
            <person name="Bae S.S."/>
        </authorList>
    </citation>
    <scope>NUCLEOTIDE SEQUENCE [LARGE SCALE GENOMIC DNA]</scope>
    <source>
        <strain evidence="3 4">MEBiC08714</strain>
    </source>
</reference>
<organism evidence="3 4">
    <name type="scientific">Echinicola strongylocentroti</name>
    <dbReference type="NCBI Taxonomy" id="1795355"/>
    <lineage>
        <taxon>Bacteria</taxon>
        <taxon>Pseudomonadati</taxon>
        <taxon>Bacteroidota</taxon>
        <taxon>Cytophagia</taxon>
        <taxon>Cytophagales</taxon>
        <taxon>Cyclobacteriaceae</taxon>
        <taxon>Echinicola</taxon>
    </lineage>
</organism>
<dbReference type="OrthoDB" id="2149800at2"/>
<dbReference type="SMART" id="SM00257">
    <property type="entry name" value="LysM"/>
    <property type="match status" value="3"/>
</dbReference>
<dbReference type="Gene3D" id="2.40.40.10">
    <property type="entry name" value="RlpA-like domain"/>
    <property type="match status" value="1"/>
</dbReference>
<feature type="compositionally biased region" description="Basic and acidic residues" evidence="1">
    <location>
        <begin position="182"/>
        <end position="204"/>
    </location>
</feature>
<feature type="domain" description="LysM" evidence="2">
    <location>
        <begin position="49"/>
        <end position="92"/>
    </location>
</feature>
<evidence type="ECO:0000259" key="2">
    <source>
        <dbReference type="PROSITE" id="PS51782"/>
    </source>
</evidence>
<dbReference type="SUPFAM" id="SSF54106">
    <property type="entry name" value="LysM domain"/>
    <property type="match status" value="3"/>
</dbReference>
<feature type="region of interest" description="Disordered" evidence="1">
    <location>
        <begin position="269"/>
        <end position="317"/>
    </location>
</feature>
<name>A0A2Z4IKJ4_9BACT</name>
<protein>
    <submittedName>
        <fullName evidence="3">Peptidoglycan-binding protein</fullName>
    </submittedName>
</protein>
<dbReference type="Proteomes" id="UP000248688">
    <property type="component" value="Chromosome"/>
</dbReference>
<feature type="domain" description="LysM" evidence="2">
    <location>
        <begin position="227"/>
        <end position="270"/>
    </location>
</feature>
<dbReference type="KEGG" id="est:DN752_16695"/>
<feature type="compositionally biased region" description="Low complexity" evidence="1">
    <location>
        <begin position="277"/>
        <end position="289"/>
    </location>
</feature>
<evidence type="ECO:0000313" key="3">
    <source>
        <dbReference type="EMBL" id="AWW31631.1"/>
    </source>
</evidence>
<dbReference type="CDD" id="cd00118">
    <property type="entry name" value="LysM"/>
    <property type="match status" value="3"/>
</dbReference>
<dbReference type="AlphaFoldDB" id="A0A2Z4IKJ4"/>
<dbReference type="PANTHER" id="PTHR33734">
    <property type="entry name" value="LYSM DOMAIN-CONTAINING GPI-ANCHORED PROTEIN 2"/>
    <property type="match status" value="1"/>
</dbReference>
<dbReference type="PROSITE" id="PS51782">
    <property type="entry name" value="LYSM"/>
    <property type="match status" value="3"/>
</dbReference>
<feature type="region of interest" description="Disordered" evidence="1">
    <location>
        <begin position="152"/>
        <end position="217"/>
    </location>
</feature>